<proteinExistence type="predicted"/>
<comment type="caution">
    <text evidence="1">The sequence shown here is derived from an EMBL/GenBank/DDBJ whole genome shotgun (WGS) entry which is preliminary data.</text>
</comment>
<dbReference type="Proteomes" id="UP001249851">
    <property type="component" value="Unassembled WGS sequence"/>
</dbReference>
<dbReference type="EMBL" id="JARQWQ010000045">
    <property type="protein sequence ID" value="KAK2558334.1"/>
    <property type="molecule type" value="Genomic_DNA"/>
</dbReference>
<dbReference type="AlphaFoldDB" id="A0AAD9V1Y8"/>
<reference evidence="1" key="2">
    <citation type="journal article" date="2023" name="Science">
        <title>Genomic signatures of disease resistance in endangered staghorn corals.</title>
        <authorList>
            <person name="Vollmer S.V."/>
            <person name="Selwyn J.D."/>
            <person name="Despard B.A."/>
            <person name="Roesel C.L."/>
        </authorList>
    </citation>
    <scope>NUCLEOTIDE SEQUENCE</scope>
    <source>
        <strain evidence="1">K2</strain>
    </source>
</reference>
<accession>A0AAD9V1Y8</accession>
<evidence type="ECO:0000313" key="1">
    <source>
        <dbReference type="EMBL" id="KAK2558334.1"/>
    </source>
</evidence>
<protein>
    <submittedName>
        <fullName evidence="1">Uncharacterized protein</fullName>
    </submittedName>
</protein>
<sequence length="109" mass="12788">MHSPTANFLRRHDERSNKFYVTRVEYRGKILLLENEVRYCSKPSPYGMAINPVAWCGLKRWPGNISRMAILLSRPWRCLVKQFHKSLCLSVAALMFWHDSAMMEFLILG</sequence>
<gene>
    <name evidence="1" type="ORF">P5673_019470</name>
</gene>
<name>A0AAD9V1Y8_ACRCE</name>
<organism evidence="1 2">
    <name type="scientific">Acropora cervicornis</name>
    <name type="common">Staghorn coral</name>
    <dbReference type="NCBI Taxonomy" id="6130"/>
    <lineage>
        <taxon>Eukaryota</taxon>
        <taxon>Metazoa</taxon>
        <taxon>Cnidaria</taxon>
        <taxon>Anthozoa</taxon>
        <taxon>Hexacorallia</taxon>
        <taxon>Scleractinia</taxon>
        <taxon>Astrocoeniina</taxon>
        <taxon>Acroporidae</taxon>
        <taxon>Acropora</taxon>
    </lineage>
</organism>
<reference evidence="1" key="1">
    <citation type="journal article" date="2023" name="G3 (Bethesda)">
        <title>Whole genome assembly and annotation of the endangered Caribbean coral Acropora cervicornis.</title>
        <authorList>
            <person name="Selwyn J.D."/>
            <person name="Vollmer S.V."/>
        </authorList>
    </citation>
    <scope>NUCLEOTIDE SEQUENCE</scope>
    <source>
        <strain evidence="1">K2</strain>
    </source>
</reference>
<keyword evidence="2" id="KW-1185">Reference proteome</keyword>
<evidence type="ECO:0000313" key="2">
    <source>
        <dbReference type="Proteomes" id="UP001249851"/>
    </source>
</evidence>